<dbReference type="EMBL" id="PDPS01000034">
    <property type="protein sequence ID" value="PID56469.1"/>
    <property type="molecule type" value="Genomic_DNA"/>
</dbReference>
<evidence type="ECO:0000313" key="2">
    <source>
        <dbReference type="Proteomes" id="UP000229740"/>
    </source>
</evidence>
<organism evidence="1 2">
    <name type="scientific">candidate division KSB3 bacterium</name>
    <dbReference type="NCBI Taxonomy" id="2044937"/>
    <lineage>
        <taxon>Bacteria</taxon>
        <taxon>candidate division KSB3</taxon>
    </lineage>
</organism>
<name>A0A2G6E2Z5_9BACT</name>
<reference evidence="1 2" key="1">
    <citation type="submission" date="2017-10" db="EMBL/GenBank/DDBJ databases">
        <title>Novel microbial diversity and functional potential in the marine mammal oral microbiome.</title>
        <authorList>
            <person name="Dudek N.K."/>
            <person name="Sun C.L."/>
            <person name="Burstein D."/>
            <person name="Kantor R.S."/>
            <person name="Aliaga Goltsman D.S."/>
            <person name="Bik E.M."/>
            <person name="Thomas B.C."/>
            <person name="Banfield J.F."/>
            <person name="Relman D.A."/>
        </authorList>
    </citation>
    <scope>NUCLEOTIDE SEQUENCE [LARGE SCALE GENOMIC DNA]</scope>
    <source>
        <strain evidence="1">DOLZORAL124_49_17</strain>
    </source>
</reference>
<accession>A0A2G6E2Z5</accession>
<comment type="caution">
    <text evidence="1">The sequence shown here is derived from an EMBL/GenBank/DDBJ whole genome shotgun (WGS) entry which is preliminary data.</text>
</comment>
<dbReference type="Proteomes" id="UP000229740">
    <property type="component" value="Unassembled WGS sequence"/>
</dbReference>
<protein>
    <submittedName>
        <fullName evidence="1">Uncharacterized protein</fullName>
    </submittedName>
</protein>
<gene>
    <name evidence="1" type="ORF">CSB45_11500</name>
</gene>
<sequence>MGLLAVIILCFGVLAGCGDDKDMSPVSSAIEKRDPSYGFLLNSTPYRLVLDFEEQNRFRKTLEPGELISLTRQKNRTHLVHVVVMDEGDRAITDYVNSFYIDDYALDNQLRDFLCSWYVEFVSDSGFYNNFGS</sequence>
<proteinExistence type="predicted"/>
<evidence type="ECO:0000313" key="1">
    <source>
        <dbReference type="EMBL" id="PID56469.1"/>
    </source>
</evidence>
<dbReference type="AlphaFoldDB" id="A0A2G6E2Z5"/>